<keyword evidence="4" id="KW-0874">Quinone</keyword>
<evidence type="ECO:0000313" key="12">
    <source>
        <dbReference type="EMBL" id="OLF05281.1"/>
    </source>
</evidence>
<evidence type="ECO:0000256" key="7">
    <source>
        <dbReference type="ARBA" id="ARBA00023136"/>
    </source>
</evidence>
<comment type="similarity">
    <text evidence="2">Belongs to the VKOR family.</text>
</comment>
<dbReference type="Pfam" id="PF07884">
    <property type="entry name" value="VKOR"/>
    <property type="match status" value="1"/>
</dbReference>
<dbReference type="GO" id="GO:0048038">
    <property type="term" value="F:quinone binding"/>
    <property type="evidence" value="ECO:0007669"/>
    <property type="project" value="UniProtKB-KW"/>
</dbReference>
<evidence type="ECO:0000256" key="8">
    <source>
        <dbReference type="ARBA" id="ARBA00023157"/>
    </source>
</evidence>
<evidence type="ECO:0000256" key="2">
    <source>
        <dbReference type="ARBA" id="ARBA00006214"/>
    </source>
</evidence>
<keyword evidence="8" id="KW-1015">Disulfide bond</keyword>
<keyword evidence="5 10" id="KW-1133">Transmembrane helix</keyword>
<comment type="subcellular location">
    <subcellularLocation>
        <location evidence="1">Membrane</location>
        <topology evidence="1">Multi-pass membrane protein</topology>
    </subcellularLocation>
</comment>
<evidence type="ECO:0000259" key="11">
    <source>
        <dbReference type="SMART" id="SM00756"/>
    </source>
</evidence>
<gene>
    <name evidence="12" type="ORF">BLA60_37170</name>
</gene>
<dbReference type="GO" id="GO:0016491">
    <property type="term" value="F:oxidoreductase activity"/>
    <property type="evidence" value="ECO:0007669"/>
    <property type="project" value="UniProtKB-KW"/>
</dbReference>
<feature type="domain" description="Vitamin K epoxide reductase" evidence="11">
    <location>
        <begin position="1"/>
        <end position="142"/>
    </location>
</feature>
<dbReference type="InterPro" id="IPR038354">
    <property type="entry name" value="VKOR_sf"/>
</dbReference>
<evidence type="ECO:0000256" key="1">
    <source>
        <dbReference type="ARBA" id="ARBA00004141"/>
    </source>
</evidence>
<evidence type="ECO:0000256" key="9">
    <source>
        <dbReference type="ARBA" id="ARBA00023284"/>
    </source>
</evidence>
<dbReference type="Proteomes" id="UP000185696">
    <property type="component" value="Unassembled WGS sequence"/>
</dbReference>
<sequence length="189" mass="20656">MRATAWVLAAGGVVGLLAAFVLTVEKIALLRDTDYVPTCSLNPVLSCGSIMRTPQAEVFGFPNPLLGIAGFAVVTTVGVVLLAGVSLPGWFWLGLQAGTTLGVLFTHWLMVQSLYEIGALCPYCMVVWAVMIPVFWYTTLHNLQQRRLPLPAGAVALLSRYHGVVVTVWYLVVALLVLEAFWTYWMTLL</sequence>
<evidence type="ECO:0000256" key="6">
    <source>
        <dbReference type="ARBA" id="ARBA00023002"/>
    </source>
</evidence>
<dbReference type="EMBL" id="MSIF01000031">
    <property type="protein sequence ID" value="OLF05281.1"/>
    <property type="molecule type" value="Genomic_DNA"/>
</dbReference>
<feature type="transmembrane region" description="Helical" evidence="10">
    <location>
        <begin position="65"/>
        <end position="83"/>
    </location>
</feature>
<evidence type="ECO:0000256" key="10">
    <source>
        <dbReference type="SAM" id="Phobius"/>
    </source>
</evidence>
<feature type="transmembrane region" description="Helical" evidence="10">
    <location>
        <begin position="161"/>
        <end position="185"/>
    </location>
</feature>
<name>A0A7Z1AUN8_9PSEU</name>
<dbReference type="CDD" id="cd12922">
    <property type="entry name" value="VKOR_5"/>
    <property type="match status" value="1"/>
</dbReference>
<keyword evidence="6" id="KW-0560">Oxidoreductase</keyword>
<proteinExistence type="inferred from homology"/>
<organism evidence="12 13">
    <name type="scientific">Actinophytocola xinjiangensis</name>
    <dbReference type="NCBI Taxonomy" id="485602"/>
    <lineage>
        <taxon>Bacteria</taxon>
        <taxon>Bacillati</taxon>
        <taxon>Actinomycetota</taxon>
        <taxon>Actinomycetes</taxon>
        <taxon>Pseudonocardiales</taxon>
        <taxon>Pseudonocardiaceae</taxon>
    </lineage>
</organism>
<keyword evidence="9" id="KW-0676">Redox-active center</keyword>
<keyword evidence="13" id="KW-1185">Reference proteome</keyword>
<keyword evidence="3 10" id="KW-0812">Transmembrane</keyword>
<evidence type="ECO:0000256" key="3">
    <source>
        <dbReference type="ARBA" id="ARBA00022692"/>
    </source>
</evidence>
<dbReference type="InterPro" id="IPR012932">
    <property type="entry name" value="VKOR"/>
</dbReference>
<feature type="transmembrane region" description="Helical" evidence="10">
    <location>
        <begin position="117"/>
        <end position="140"/>
    </location>
</feature>
<dbReference type="InterPro" id="IPR041714">
    <property type="entry name" value="VKOR_Actinobacteria"/>
</dbReference>
<protein>
    <submittedName>
        <fullName evidence="12">Vitamin K epoxide reductase</fullName>
    </submittedName>
</protein>
<comment type="caution">
    <text evidence="12">The sequence shown here is derived from an EMBL/GenBank/DDBJ whole genome shotgun (WGS) entry which is preliminary data.</text>
</comment>
<evidence type="ECO:0000256" key="4">
    <source>
        <dbReference type="ARBA" id="ARBA00022719"/>
    </source>
</evidence>
<dbReference type="OrthoDB" id="9783799at2"/>
<dbReference type="Gene3D" id="1.20.1440.130">
    <property type="entry name" value="VKOR domain"/>
    <property type="match status" value="1"/>
</dbReference>
<dbReference type="GO" id="GO:0016020">
    <property type="term" value="C:membrane"/>
    <property type="evidence" value="ECO:0007669"/>
    <property type="project" value="UniProtKB-SubCell"/>
</dbReference>
<dbReference type="AlphaFoldDB" id="A0A7Z1AUN8"/>
<reference evidence="12 13" key="1">
    <citation type="submission" date="2016-12" db="EMBL/GenBank/DDBJ databases">
        <title>The draft genome sequence of Actinophytocola xinjiangensis.</title>
        <authorList>
            <person name="Wang W."/>
            <person name="Yuan L."/>
        </authorList>
    </citation>
    <scope>NUCLEOTIDE SEQUENCE [LARGE SCALE GENOMIC DNA]</scope>
    <source>
        <strain evidence="12 13">CGMCC 4.4663</strain>
    </source>
</reference>
<dbReference type="SMART" id="SM00756">
    <property type="entry name" value="VKc"/>
    <property type="match status" value="1"/>
</dbReference>
<accession>A0A7Z1AUN8</accession>
<evidence type="ECO:0000256" key="5">
    <source>
        <dbReference type="ARBA" id="ARBA00022989"/>
    </source>
</evidence>
<feature type="transmembrane region" description="Helical" evidence="10">
    <location>
        <begin position="90"/>
        <end position="111"/>
    </location>
</feature>
<dbReference type="RefSeq" id="WP_075137769.1">
    <property type="nucleotide sequence ID" value="NZ_MSIF01000031.1"/>
</dbReference>
<evidence type="ECO:0000313" key="13">
    <source>
        <dbReference type="Proteomes" id="UP000185696"/>
    </source>
</evidence>
<keyword evidence="7 10" id="KW-0472">Membrane</keyword>